<organism evidence="1 2">
    <name type="scientific">Arthrobacter ginkgonis</name>
    <dbReference type="NCBI Taxonomy" id="1630594"/>
    <lineage>
        <taxon>Bacteria</taxon>
        <taxon>Bacillati</taxon>
        <taxon>Actinomycetota</taxon>
        <taxon>Actinomycetes</taxon>
        <taxon>Micrococcales</taxon>
        <taxon>Micrococcaceae</taxon>
        <taxon>Arthrobacter</taxon>
    </lineage>
</organism>
<accession>A0ABP7C762</accession>
<dbReference type="Proteomes" id="UP001500752">
    <property type="component" value="Unassembled WGS sequence"/>
</dbReference>
<keyword evidence="2" id="KW-1185">Reference proteome</keyword>
<evidence type="ECO:0000313" key="2">
    <source>
        <dbReference type="Proteomes" id="UP001500752"/>
    </source>
</evidence>
<reference evidence="2" key="1">
    <citation type="journal article" date="2019" name="Int. J. Syst. Evol. Microbiol.">
        <title>The Global Catalogue of Microorganisms (GCM) 10K type strain sequencing project: providing services to taxonomists for standard genome sequencing and annotation.</title>
        <authorList>
            <consortium name="The Broad Institute Genomics Platform"/>
            <consortium name="The Broad Institute Genome Sequencing Center for Infectious Disease"/>
            <person name="Wu L."/>
            <person name="Ma J."/>
        </authorList>
    </citation>
    <scope>NUCLEOTIDE SEQUENCE [LARGE SCALE GENOMIC DNA]</scope>
    <source>
        <strain evidence="2">JCM 30742</strain>
    </source>
</reference>
<proteinExistence type="predicted"/>
<dbReference type="NCBIfam" id="TIGR01764">
    <property type="entry name" value="excise"/>
    <property type="match status" value="1"/>
</dbReference>
<comment type="caution">
    <text evidence="1">The sequence shown here is derived from an EMBL/GenBank/DDBJ whole genome shotgun (WGS) entry which is preliminary data.</text>
</comment>
<dbReference type="InterPro" id="IPR010093">
    <property type="entry name" value="SinI_DNA-bd"/>
</dbReference>
<gene>
    <name evidence="1" type="ORF">GCM10023081_20120</name>
</gene>
<protein>
    <recommendedName>
        <fullName evidence="3">Helix-turn-helix domain-containing protein</fullName>
    </recommendedName>
</protein>
<dbReference type="RefSeq" id="WP_345150488.1">
    <property type="nucleotide sequence ID" value="NZ_BAABEO010000012.1"/>
</dbReference>
<evidence type="ECO:0008006" key="3">
    <source>
        <dbReference type="Google" id="ProtNLM"/>
    </source>
</evidence>
<dbReference type="EMBL" id="BAABEO010000012">
    <property type="protein sequence ID" value="GAA3682000.1"/>
    <property type="molecule type" value="Genomic_DNA"/>
</dbReference>
<evidence type="ECO:0000313" key="1">
    <source>
        <dbReference type="EMBL" id="GAA3682000.1"/>
    </source>
</evidence>
<name>A0ABP7C762_9MICC</name>
<sequence>MSELKDWNTPAQIAEHFNISTSTVYANIHNGAWECTRFGERIYRFSRQQVEAIVNAGTDARKPRRNKARLREALRIIS</sequence>